<evidence type="ECO:0000313" key="2">
    <source>
        <dbReference type="EMBL" id="MFC7580009.1"/>
    </source>
</evidence>
<evidence type="ECO:0000256" key="1">
    <source>
        <dbReference type="SAM" id="SignalP"/>
    </source>
</evidence>
<feature type="signal peptide" evidence="1">
    <location>
        <begin position="1"/>
        <end position="23"/>
    </location>
</feature>
<sequence>MSRVTNTRAVAILAATSATMGLAACGPSTTASGGESGAAAQTDYSSVEPATEISFWGNHPGNSVDFETQVAQKFAEDTGITVDIVSAGSNYDEVAQKFQTAQVGGDAGDLVVVSDGTWFSAYLNGSITAVDDIFSSADLDAASYYPSLYDDYLYQDAHYAVPYARSLLVYMYNKDNFEKAGLGDTAPATWDEVKEYSEKLAAADTGAIPFTWASDTSYASWSMTSLLWANGADWSDGWDFSPMTSEATASALQFAQDSITDGWAQVLSGDPSTVFGAGSVSQMINSSGGIGAIRDAAQFDVGVGVLPTGSSGDEDIVPSGGAGLAINANSSPDKQLAAAMFASYLTNAENTVAFSELTGYVPVRSDADTTTLTADNPLFQPVIDSLDRTRSQSYARVLVPGGATALDSGLMDILVDKADVAETLNSMQAEIQSSYDTNVKSSQG</sequence>
<organism evidence="2 3">
    <name type="scientific">Schaalia naturae</name>
    <dbReference type="NCBI Taxonomy" id="635203"/>
    <lineage>
        <taxon>Bacteria</taxon>
        <taxon>Bacillati</taxon>
        <taxon>Actinomycetota</taxon>
        <taxon>Actinomycetes</taxon>
        <taxon>Actinomycetales</taxon>
        <taxon>Actinomycetaceae</taxon>
        <taxon>Schaalia</taxon>
    </lineage>
</organism>
<dbReference type="PANTHER" id="PTHR43649">
    <property type="entry name" value="ARABINOSE-BINDING PROTEIN-RELATED"/>
    <property type="match status" value="1"/>
</dbReference>
<dbReference type="Gene3D" id="3.40.190.10">
    <property type="entry name" value="Periplasmic binding protein-like II"/>
    <property type="match status" value="1"/>
</dbReference>
<dbReference type="Pfam" id="PF13416">
    <property type="entry name" value="SBP_bac_8"/>
    <property type="match status" value="1"/>
</dbReference>
<feature type="chain" id="PRO_5046086411" evidence="1">
    <location>
        <begin position="24"/>
        <end position="444"/>
    </location>
</feature>
<dbReference type="PANTHER" id="PTHR43649:SF30">
    <property type="entry name" value="ABC TRANSPORTER SUBSTRATE-BINDING PROTEIN"/>
    <property type="match status" value="1"/>
</dbReference>
<dbReference type="RefSeq" id="WP_380971647.1">
    <property type="nucleotide sequence ID" value="NZ_JBHTEF010000001.1"/>
</dbReference>
<dbReference type="InterPro" id="IPR006059">
    <property type="entry name" value="SBP"/>
</dbReference>
<dbReference type="PROSITE" id="PS51257">
    <property type="entry name" value="PROKAR_LIPOPROTEIN"/>
    <property type="match status" value="1"/>
</dbReference>
<reference evidence="3" key="1">
    <citation type="journal article" date="2019" name="Int. J. Syst. Evol. Microbiol.">
        <title>The Global Catalogue of Microorganisms (GCM) 10K type strain sequencing project: providing services to taxonomists for standard genome sequencing and annotation.</title>
        <authorList>
            <consortium name="The Broad Institute Genomics Platform"/>
            <consortium name="The Broad Institute Genome Sequencing Center for Infectious Disease"/>
            <person name="Wu L."/>
            <person name="Ma J."/>
        </authorList>
    </citation>
    <scope>NUCLEOTIDE SEQUENCE [LARGE SCALE GENOMIC DNA]</scope>
    <source>
        <strain evidence="3">CCUG 56698</strain>
    </source>
</reference>
<accession>A0ABW2SJI1</accession>
<dbReference type="EMBL" id="JBHTEF010000001">
    <property type="protein sequence ID" value="MFC7580009.1"/>
    <property type="molecule type" value="Genomic_DNA"/>
</dbReference>
<dbReference type="InterPro" id="IPR050490">
    <property type="entry name" value="Bact_solute-bd_prot1"/>
</dbReference>
<dbReference type="CDD" id="cd14748">
    <property type="entry name" value="PBP2_UgpB"/>
    <property type="match status" value="1"/>
</dbReference>
<protein>
    <submittedName>
        <fullName evidence="2">ABC transporter substrate-binding protein</fullName>
    </submittedName>
</protein>
<dbReference type="SUPFAM" id="SSF53850">
    <property type="entry name" value="Periplasmic binding protein-like II"/>
    <property type="match status" value="1"/>
</dbReference>
<keyword evidence="1" id="KW-0732">Signal</keyword>
<comment type="caution">
    <text evidence="2">The sequence shown here is derived from an EMBL/GenBank/DDBJ whole genome shotgun (WGS) entry which is preliminary data.</text>
</comment>
<name>A0ABW2SJI1_9ACTO</name>
<gene>
    <name evidence="2" type="ORF">ACFQWG_02045</name>
</gene>
<keyword evidence="3" id="KW-1185">Reference proteome</keyword>
<proteinExistence type="predicted"/>
<dbReference type="Proteomes" id="UP001596527">
    <property type="component" value="Unassembled WGS sequence"/>
</dbReference>
<evidence type="ECO:0000313" key="3">
    <source>
        <dbReference type="Proteomes" id="UP001596527"/>
    </source>
</evidence>